<feature type="chain" id="PRO_5003576907" description="C-type lectin domain-containing protein" evidence="1">
    <location>
        <begin position="17"/>
        <end position="173"/>
    </location>
</feature>
<reference evidence="3" key="3">
    <citation type="submission" date="2025-09" db="UniProtKB">
        <authorList>
            <consortium name="Ensembl"/>
        </authorList>
    </citation>
    <scope>IDENTIFICATION</scope>
</reference>
<dbReference type="GeneTree" id="ENSGT00390000007072"/>
<dbReference type="InterPro" id="IPR001304">
    <property type="entry name" value="C-type_lectin-like"/>
</dbReference>
<accession>H2XPS0</accession>
<dbReference type="GO" id="GO:0030246">
    <property type="term" value="F:carbohydrate binding"/>
    <property type="evidence" value="ECO:0000318"/>
    <property type="project" value="GO_Central"/>
</dbReference>
<dbReference type="InParanoid" id="H2XPS0"/>
<keyword evidence="4" id="KW-1185">Reference proteome</keyword>
<evidence type="ECO:0000256" key="1">
    <source>
        <dbReference type="SAM" id="SignalP"/>
    </source>
</evidence>
<reference evidence="3" key="2">
    <citation type="submission" date="2025-08" db="UniProtKB">
        <authorList>
            <consortium name="Ensembl"/>
        </authorList>
    </citation>
    <scope>IDENTIFICATION</scope>
</reference>
<feature type="domain" description="C-type lectin" evidence="2">
    <location>
        <begin position="23"/>
        <end position="150"/>
    </location>
</feature>
<dbReference type="CDD" id="cd00037">
    <property type="entry name" value="CLECT"/>
    <property type="match status" value="1"/>
</dbReference>
<dbReference type="InterPro" id="IPR016187">
    <property type="entry name" value="CTDL_fold"/>
</dbReference>
<evidence type="ECO:0000259" key="2">
    <source>
        <dbReference type="PROSITE" id="PS50041"/>
    </source>
</evidence>
<evidence type="ECO:0000313" key="4">
    <source>
        <dbReference type="Proteomes" id="UP000008144"/>
    </source>
</evidence>
<dbReference type="AlphaFoldDB" id="H2XPS0"/>
<sequence length="173" mass="19903">MLFVLILLNLIVVTSTNDNWHQLDGIEYYIEYTAVIGVDKAKEGCKAISAILAVVKSQRIQDFLVKNINTTKLTGMPFAFYIGLSRTSSTTLQWSDGTTTNTSVFTYWDATDDVYDYRKLCVTMGFHAAFNILFKWKIEYCRMTLRYICQSIFLTIKNTKPIYIIRCKIIVTV</sequence>
<name>H2XPS0_CIOIN</name>
<dbReference type="Gene3D" id="3.10.100.10">
    <property type="entry name" value="Mannose-Binding Protein A, subunit A"/>
    <property type="match status" value="1"/>
</dbReference>
<dbReference type="InterPro" id="IPR016186">
    <property type="entry name" value="C-type_lectin-like/link_sf"/>
</dbReference>
<dbReference type="GO" id="GO:0006955">
    <property type="term" value="P:immune response"/>
    <property type="evidence" value="ECO:0000318"/>
    <property type="project" value="GO_Central"/>
</dbReference>
<dbReference type="Pfam" id="PF00059">
    <property type="entry name" value="Lectin_C"/>
    <property type="match status" value="1"/>
</dbReference>
<dbReference type="HOGENOM" id="CLU_1547009_0_0_1"/>
<dbReference type="Proteomes" id="UP000008144">
    <property type="component" value="Unassembled WGS sequence"/>
</dbReference>
<dbReference type="SMART" id="SM00034">
    <property type="entry name" value="CLECT"/>
    <property type="match status" value="1"/>
</dbReference>
<evidence type="ECO:0000313" key="3">
    <source>
        <dbReference type="Ensembl" id="ENSCINP00000031654.1"/>
    </source>
</evidence>
<feature type="signal peptide" evidence="1">
    <location>
        <begin position="1"/>
        <end position="16"/>
    </location>
</feature>
<reference evidence="4" key="1">
    <citation type="journal article" date="2002" name="Science">
        <title>The draft genome of Ciona intestinalis: insights into chordate and vertebrate origins.</title>
        <authorList>
            <person name="Dehal P."/>
            <person name="Satou Y."/>
            <person name="Campbell R.K."/>
            <person name="Chapman J."/>
            <person name="Degnan B."/>
            <person name="De Tomaso A."/>
            <person name="Davidson B."/>
            <person name="Di Gregorio A."/>
            <person name="Gelpke M."/>
            <person name="Goodstein D.M."/>
            <person name="Harafuji N."/>
            <person name="Hastings K.E."/>
            <person name="Ho I."/>
            <person name="Hotta K."/>
            <person name="Huang W."/>
            <person name="Kawashima T."/>
            <person name="Lemaire P."/>
            <person name="Martinez D."/>
            <person name="Meinertzhagen I.A."/>
            <person name="Necula S."/>
            <person name="Nonaka M."/>
            <person name="Putnam N."/>
            <person name="Rash S."/>
            <person name="Saiga H."/>
            <person name="Satake M."/>
            <person name="Terry A."/>
            <person name="Yamada L."/>
            <person name="Wang H.G."/>
            <person name="Awazu S."/>
            <person name="Azumi K."/>
            <person name="Boore J."/>
            <person name="Branno M."/>
            <person name="Chin-Bow S."/>
            <person name="DeSantis R."/>
            <person name="Doyle S."/>
            <person name="Francino P."/>
            <person name="Keys D.N."/>
            <person name="Haga S."/>
            <person name="Hayashi H."/>
            <person name="Hino K."/>
            <person name="Imai K.S."/>
            <person name="Inaba K."/>
            <person name="Kano S."/>
            <person name="Kobayashi K."/>
            <person name="Kobayashi M."/>
            <person name="Lee B.I."/>
            <person name="Makabe K.W."/>
            <person name="Manohar C."/>
            <person name="Matassi G."/>
            <person name="Medina M."/>
            <person name="Mochizuki Y."/>
            <person name="Mount S."/>
            <person name="Morishita T."/>
            <person name="Miura S."/>
            <person name="Nakayama A."/>
            <person name="Nishizaka S."/>
            <person name="Nomoto H."/>
            <person name="Ohta F."/>
            <person name="Oishi K."/>
            <person name="Rigoutsos I."/>
            <person name="Sano M."/>
            <person name="Sasaki A."/>
            <person name="Sasakura Y."/>
            <person name="Shoguchi E."/>
            <person name="Shin-i T."/>
            <person name="Spagnuolo A."/>
            <person name="Stainier D."/>
            <person name="Suzuki M.M."/>
            <person name="Tassy O."/>
            <person name="Takatori N."/>
            <person name="Tokuoka M."/>
            <person name="Yagi K."/>
            <person name="Yoshizaki F."/>
            <person name="Wada S."/>
            <person name="Zhang C."/>
            <person name="Hyatt P.D."/>
            <person name="Larimer F."/>
            <person name="Detter C."/>
            <person name="Doggett N."/>
            <person name="Glavina T."/>
            <person name="Hawkins T."/>
            <person name="Richardson P."/>
            <person name="Lucas S."/>
            <person name="Kohara Y."/>
            <person name="Levine M."/>
            <person name="Satoh N."/>
            <person name="Rokhsar D.S."/>
        </authorList>
    </citation>
    <scope>NUCLEOTIDE SEQUENCE [LARGE SCALE GENOMIC DNA]</scope>
</reference>
<dbReference type="GO" id="GO:0038187">
    <property type="term" value="F:pattern recognition receptor activity"/>
    <property type="evidence" value="ECO:0000318"/>
    <property type="project" value="GO_Central"/>
</dbReference>
<dbReference type="FunCoup" id="H2XPS0">
    <property type="interactions" value="2"/>
</dbReference>
<dbReference type="SUPFAM" id="SSF56436">
    <property type="entry name" value="C-type lectin-like"/>
    <property type="match status" value="1"/>
</dbReference>
<protein>
    <recommendedName>
        <fullName evidence="2">C-type lectin domain-containing protein</fullName>
    </recommendedName>
</protein>
<dbReference type="GO" id="GO:0009897">
    <property type="term" value="C:external side of plasma membrane"/>
    <property type="evidence" value="ECO:0000318"/>
    <property type="project" value="GO_Central"/>
</dbReference>
<organism evidence="3 4">
    <name type="scientific">Ciona intestinalis</name>
    <name type="common">Transparent sea squirt</name>
    <name type="synonym">Ascidia intestinalis</name>
    <dbReference type="NCBI Taxonomy" id="7719"/>
    <lineage>
        <taxon>Eukaryota</taxon>
        <taxon>Metazoa</taxon>
        <taxon>Chordata</taxon>
        <taxon>Tunicata</taxon>
        <taxon>Ascidiacea</taxon>
        <taxon>Phlebobranchia</taxon>
        <taxon>Cionidae</taxon>
        <taxon>Ciona</taxon>
    </lineage>
</organism>
<proteinExistence type="predicted"/>
<dbReference type="InterPro" id="IPR050111">
    <property type="entry name" value="C-type_lectin/snaclec_domain"/>
</dbReference>
<dbReference type="PROSITE" id="PS50041">
    <property type="entry name" value="C_TYPE_LECTIN_2"/>
    <property type="match status" value="1"/>
</dbReference>
<dbReference type="PANTHER" id="PTHR22803">
    <property type="entry name" value="MANNOSE, PHOSPHOLIPASE, LECTIN RECEPTOR RELATED"/>
    <property type="match status" value="1"/>
</dbReference>
<keyword evidence="1" id="KW-0732">Signal</keyword>
<dbReference type="Ensembl" id="ENSCINT00000032647.1">
    <property type="protein sequence ID" value="ENSCINP00000031654.1"/>
    <property type="gene ID" value="ENSCING00000018776.1"/>
</dbReference>